<dbReference type="GO" id="GO:0000407">
    <property type="term" value="C:phagophore assembly site"/>
    <property type="evidence" value="ECO:0007669"/>
    <property type="project" value="TreeGrafter"/>
</dbReference>
<keyword evidence="2" id="KW-0547">Nucleotide-binding</keyword>
<dbReference type="InterPro" id="IPR000719">
    <property type="entry name" value="Prot_kinase_dom"/>
</dbReference>
<dbReference type="SUPFAM" id="SSF56112">
    <property type="entry name" value="Protein kinase-like (PK-like)"/>
    <property type="match status" value="1"/>
</dbReference>
<proteinExistence type="predicted"/>
<gene>
    <name evidence="6" type="ORF">EZS28_006791</name>
</gene>
<dbReference type="Gene3D" id="1.10.510.10">
    <property type="entry name" value="Transferase(Phosphotransferase) domain 1"/>
    <property type="match status" value="1"/>
</dbReference>
<comment type="caution">
    <text evidence="6">The sequence shown here is derived from an EMBL/GenBank/DDBJ whole genome shotgun (WGS) entry which is preliminary data.</text>
</comment>
<keyword evidence="1" id="KW-0808">Transferase</keyword>
<evidence type="ECO:0000256" key="4">
    <source>
        <dbReference type="ARBA" id="ARBA00022840"/>
    </source>
</evidence>
<evidence type="ECO:0000256" key="2">
    <source>
        <dbReference type="ARBA" id="ARBA00022741"/>
    </source>
</evidence>
<dbReference type="PANTHER" id="PTHR24348">
    <property type="entry name" value="SERINE/THREONINE-PROTEIN KINASE UNC-51-RELATED"/>
    <property type="match status" value="1"/>
</dbReference>
<dbReference type="GO" id="GO:0004674">
    <property type="term" value="F:protein serine/threonine kinase activity"/>
    <property type="evidence" value="ECO:0007669"/>
    <property type="project" value="InterPro"/>
</dbReference>
<dbReference type="AlphaFoldDB" id="A0A5J4WTI7"/>
<evidence type="ECO:0000259" key="5">
    <source>
        <dbReference type="PROSITE" id="PS50011"/>
    </source>
</evidence>
<dbReference type="SMART" id="SM00220">
    <property type="entry name" value="S_TKc"/>
    <property type="match status" value="1"/>
</dbReference>
<reference evidence="6 7" key="1">
    <citation type="submission" date="2019-03" db="EMBL/GenBank/DDBJ databases">
        <title>Single cell metagenomics reveals metabolic interactions within the superorganism composed of flagellate Streblomastix strix and complex community of Bacteroidetes bacteria on its surface.</title>
        <authorList>
            <person name="Treitli S.C."/>
            <person name="Kolisko M."/>
            <person name="Husnik F."/>
            <person name="Keeling P."/>
            <person name="Hampl V."/>
        </authorList>
    </citation>
    <scope>NUCLEOTIDE SEQUENCE [LARGE SCALE GENOMIC DNA]</scope>
    <source>
        <strain evidence="6">ST1C</strain>
    </source>
</reference>
<dbReference type="Proteomes" id="UP000324800">
    <property type="component" value="Unassembled WGS sequence"/>
</dbReference>
<protein>
    <recommendedName>
        <fullName evidence="5">Protein kinase domain-containing protein</fullName>
    </recommendedName>
</protein>
<dbReference type="EMBL" id="SNRW01001123">
    <property type="protein sequence ID" value="KAA6397685.1"/>
    <property type="molecule type" value="Genomic_DNA"/>
</dbReference>
<keyword evidence="4" id="KW-0067">ATP-binding</keyword>
<dbReference type="Pfam" id="PF00069">
    <property type="entry name" value="Pkinase"/>
    <property type="match status" value="1"/>
</dbReference>
<dbReference type="OrthoDB" id="1405469at2759"/>
<evidence type="ECO:0000313" key="6">
    <source>
        <dbReference type="EMBL" id="KAA6397685.1"/>
    </source>
</evidence>
<evidence type="ECO:0000313" key="7">
    <source>
        <dbReference type="Proteomes" id="UP000324800"/>
    </source>
</evidence>
<dbReference type="PROSITE" id="PS00108">
    <property type="entry name" value="PROTEIN_KINASE_ST"/>
    <property type="match status" value="1"/>
</dbReference>
<dbReference type="PANTHER" id="PTHR24348:SF22">
    <property type="entry name" value="NON-SPECIFIC SERINE_THREONINE PROTEIN KINASE"/>
    <property type="match status" value="1"/>
</dbReference>
<dbReference type="InterPro" id="IPR008271">
    <property type="entry name" value="Ser/Thr_kinase_AS"/>
</dbReference>
<sequence>MKNEDFKPIDQLLLDQGPIEEHEHNTTLDIIAKQTQISLPTCILRALMNQILEGMKIFHAAGFVHRDIKCDNILLHSPSGSERVYAKISDFGFAKEEDLNNKQTYFLGTIPYSAPEIFKMPLIVTHKVDIYALGITFYRLFTHKYPLNERNFKQQGQKLGQMKSIDQPQDIKDDILWNLLTKMLEFDPNKRITAAEALQHKFFTSPEAISDISQEQIKLANQAAKYQQFQIALNYDLQPSFTVPQSQLLQKVKIVIIF</sequence>
<dbReference type="PROSITE" id="PS50011">
    <property type="entry name" value="PROTEIN_KINASE_DOM"/>
    <property type="match status" value="1"/>
</dbReference>
<dbReference type="GO" id="GO:0005776">
    <property type="term" value="C:autophagosome"/>
    <property type="evidence" value="ECO:0007669"/>
    <property type="project" value="TreeGrafter"/>
</dbReference>
<dbReference type="InterPro" id="IPR011009">
    <property type="entry name" value="Kinase-like_dom_sf"/>
</dbReference>
<dbReference type="GO" id="GO:0000045">
    <property type="term" value="P:autophagosome assembly"/>
    <property type="evidence" value="ECO:0007669"/>
    <property type="project" value="TreeGrafter"/>
</dbReference>
<evidence type="ECO:0000256" key="3">
    <source>
        <dbReference type="ARBA" id="ARBA00022777"/>
    </source>
</evidence>
<evidence type="ECO:0000256" key="1">
    <source>
        <dbReference type="ARBA" id="ARBA00022679"/>
    </source>
</evidence>
<dbReference type="GO" id="GO:0005524">
    <property type="term" value="F:ATP binding"/>
    <property type="evidence" value="ECO:0007669"/>
    <property type="project" value="UniProtKB-KW"/>
</dbReference>
<accession>A0A5J4WTI7</accession>
<dbReference type="GO" id="GO:0010506">
    <property type="term" value="P:regulation of autophagy"/>
    <property type="evidence" value="ECO:0007669"/>
    <property type="project" value="InterPro"/>
</dbReference>
<dbReference type="GO" id="GO:0016020">
    <property type="term" value="C:membrane"/>
    <property type="evidence" value="ECO:0007669"/>
    <property type="project" value="TreeGrafter"/>
</dbReference>
<feature type="domain" description="Protein kinase" evidence="5">
    <location>
        <begin position="1"/>
        <end position="203"/>
    </location>
</feature>
<dbReference type="GO" id="GO:0005829">
    <property type="term" value="C:cytosol"/>
    <property type="evidence" value="ECO:0007669"/>
    <property type="project" value="TreeGrafter"/>
</dbReference>
<organism evidence="6 7">
    <name type="scientific">Streblomastix strix</name>
    <dbReference type="NCBI Taxonomy" id="222440"/>
    <lineage>
        <taxon>Eukaryota</taxon>
        <taxon>Metamonada</taxon>
        <taxon>Preaxostyla</taxon>
        <taxon>Oxymonadida</taxon>
        <taxon>Streblomastigidae</taxon>
        <taxon>Streblomastix</taxon>
    </lineage>
</organism>
<keyword evidence="3" id="KW-0418">Kinase</keyword>
<name>A0A5J4WTI7_9EUKA</name>
<dbReference type="InterPro" id="IPR045269">
    <property type="entry name" value="Atg1-like"/>
</dbReference>